<dbReference type="Proteomes" id="UP000730739">
    <property type="component" value="Unassembled WGS sequence"/>
</dbReference>
<dbReference type="RefSeq" id="WP_209601567.1">
    <property type="nucleotide sequence ID" value="NZ_JAGILA010000002.1"/>
</dbReference>
<name>A0ABS4QXH5_9HYPH</name>
<evidence type="ECO:0000313" key="2">
    <source>
        <dbReference type="Proteomes" id="UP000730739"/>
    </source>
</evidence>
<proteinExistence type="predicted"/>
<evidence type="ECO:0000313" key="1">
    <source>
        <dbReference type="EMBL" id="MBP2235353.1"/>
    </source>
</evidence>
<accession>A0ABS4QXH5</accession>
<sequence length="185" mass="20380">MMKAIANALASLWRGALGVLNWTEQLIRWPFSVIFGSSGGGMPKPEYRPDVSATQLLDEFDEARARQAAVHDLDRDGVSTVLQYARALPSARSTIDLGGLKKDIRATLLTMDENELRALAQAGIGAVRKFIEGKPHGVHGVPVVKPVQQVAVPAPREMTLEERVLWTVRSKLLKEQSGQEFRIAR</sequence>
<keyword evidence="2" id="KW-1185">Reference proteome</keyword>
<protein>
    <submittedName>
        <fullName evidence="1">Uncharacterized protein</fullName>
    </submittedName>
</protein>
<gene>
    <name evidence="1" type="ORF">J2Z31_001845</name>
</gene>
<organism evidence="1 2">
    <name type="scientific">Sinorhizobium kostiense</name>
    <dbReference type="NCBI Taxonomy" id="76747"/>
    <lineage>
        <taxon>Bacteria</taxon>
        <taxon>Pseudomonadati</taxon>
        <taxon>Pseudomonadota</taxon>
        <taxon>Alphaproteobacteria</taxon>
        <taxon>Hyphomicrobiales</taxon>
        <taxon>Rhizobiaceae</taxon>
        <taxon>Sinorhizobium/Ensifer group</taxon>
        <taxon>Sinorhizobium</taxon>
    </lineage>
</organism>
<comment type="caution">
    <text evidence="1">The sequence shown here is derived from an EMBL/GenBank/DDBJ whole genome shotgun (WGS) entry which is preliminary data.</text>
</comment>
<dbReference type="EMBL" id="JAGILA010000002">
    <property type="protein sequence ID" value="MBP2235353.1"/>
    <property type="molecule type" value="Genomic_DNA"/>
</dbReference>
<reference evidence="1 2" key="1">
    <citation type="submission" date="2021-03" db="EMBL/GenBank/DDBJ databases">
        <title>Genomic Encyclopedia of Type Strains, Phase IV (KMG-IV): sequencing the most valuable type-strain genomes for metagenomic binning, comparative biology and taxonomic classification.</title>
        <authorList>
            <person name="Goeker M."/>
        </authorList>
    </citation>
    <scope>NUCLEOTIDE SEQUENCE [LARGE SCALE GENOMIC DNA]</scope>
    <source>
        <strain evidence="1 2">DSM 13372</strain>
    </source>
</reference>